<keyword evidence="10" id="KW-1185">Reference proteome</keyword>
<dbReference type="OrthoDB" id="5304887at2759"/>
<evidence type="ECO:0008006" key="11">
    <source>
        <dbReference type="Google" id="ProtNLM"/>
    </source>
</evidence>
<keyword evidence="6" id="KW-0539">Nucleus</keyword>
<evidence type="ECO:0000256" key="7">
    <source>
        <dbReference type="SAM" id="MobiDB-lite"/>
    </source>
</evidence>
<evidence type="ECO:0000313" key="9">
    <source>
        <dbReference type="EMBL" id="TPX08361.1"/>
    </source>
</evidence>
<evidence type="ECO:0000256" key="5">
    <source>
        <dbReference type="ARBA" id="ARBA00022517"/>
    </source>
</evidence>
<evidence type="ECO:0000313" key="8">
    <source>
        <dbReference type="EMBL" id="TPX08168.1"/>
    </source>
</evidence>
<comment type="subcellular location">
    <subcellularLocation>
        <location evidence="2">Cytoplasm</location>
    </subcellularLocation>
    <subcellularLocation>
        <location evidence="1">Nucleus</location>
    </subcellularLocation>
</comment>
<keyword evidence="5" id="KW-0690">Ribosome biogenesis</keyword>
<evidence type="ECO:0000256" key="4">
    <source>
        <dbReference type="ARBA" id="ARBA00022490"/>
    </source>
</evidence>
<dbReference type="Pfam" id="PF09135">
    <property type="entry name" value="Alb1"/>
    <property type="match status" value="1"/>
</dbReference>
<dbReference type="EMBL" id="SKBQ01000007">
    <property type="protein sequence ID" value="TPX08168.1"/>
    <property type="molecule type" value="Genomic_DNA"/>
</dbReference>
<accession>A0A507ATH1</accession>
<sequence length="193" mass="20793">MAKKPPSKHSRAARRATSPSINTDKSLKNVQAPAPSTDHRPSILGLHQAAGVTKKTRKQGRKAAPSARARRRADRGADRAEQIMDRTQAKVQRSKAASRAIQSRSRGWDEINGEVDAAAAAAEAVESASRAKRRDAGAQRVQRARDAEQEAVDRFYADTDEEMDEVAEEDGKAAEGVRNGTVVGPDADDGDDL</sequence>
<keyword evidence="4" id="KW-0963">Cytoplasm</keyword>
<organism evidence="8 10">
    <name type="scientific">Thyridium curvatum</name>
    <dbReference type="NCBI Taxonomy" id="1093900"/>
    <lineage>
        <taxon>Eukaryota</taxon>
        <taxon>Fungi</taxon>
        <taxon>Dikarya</taxon>
        <taxon>Ascomycota</taxon>
        <taxon>Pezizomycotina</taxon>
        <taxon>Sordariomycetes</taxon>
        <taxon>Sordariomycetidae</taxon>
        <taxon>Thyridiales</taxon>
        <taxon>Thyridiaceae</taxon>
        <taxon>Thyridium</taxon>
    </lineage>
</organism>
<comment type="caution">
    <text evidence="8">The sequence shown here is derived from an EMBL/GenBank/DDBJ whole genome shotgun (WGS) entry which is preliminary data.</text>
</comment>
<evidence type="ECO:0000313" key="10">
    <source>
        <dbReference type="Proteomes" id="UP000319257"/>
    </source>
</evidence>
<feature type="compositionally biased region" description="Basic residues" evidence="7">
    <location>
        <begin position="1"/>
        <end position="14"/>
    </location>
</feature>
<dbReference type="GO" id="GO:0005737">
    <property type="term" value="C:cytoplasm"/>
    <property type="evidence" value="ECO:0007669"/>
    <property type="project" value="UniProtKB-SubCell"/>
</dbReference>
<dbReference type="PANTHER" id="PTHR28280">
    <property type="entry name" value="SHUTTLING PRE-60S FACTOR ECM1"/>
    <property type="match status" value="1"/>
</dbReference>
<dbReference type="InParanoid" id="A0A507ATH1"/>
<feature type="region of interest" description="Disordered" evidence="7">
    <location>
        <begin position="1"/>
        <end position="107"/>
    </location>
</feature>
<evidence type="ECO:0000256" key="2">
    <source>
        <dbReference type="ARBA" id="ARBA00004496"/>
    </source>
</evidence>
<protein>
    <recommendedName>
        <fullName evidence="11">Alb1-domain-containing protein</fullName>
    </recommendedName>
</protein>
<dbReference type="GO" id="GO:0005730">
    <property type="term" value="C:nucleolus"/>
    <property type="evidence" value="ECO:0007669"/>
    <property type="project" value="TreeGrafter"/>
</dbReference>
<dbReference type="AlphaFoldDB" id="A0A507ATH1"/>
<dbReference type="GeneID" id="41969190"/>
<dbReference type="EMBL" id="SKBQ01000007">
    <property type="protein sequence ID" value="TPX08361.1"/>
    <property type="molecule type" value="Genomic_DNA"/>
</dbReference>
<dbReference type="InterPro" id="IPR053278">
    <property type="entry name" value="Pre-60S_factor_ECM1"/>
</dbReference>
<feature type="region of interest" description="Disordered" evidence="7">
    <location>
        <begin position="127"/>
        <end position="193"/>
    </location>
</feature>
<dbReference type="Proteomes" id="UP000319257">
    <property type="component" value="Unassembled WGS sequence"/>
</dbReference>
<proteinExistence type="predicted"/>
<name>A0A507ATH1_9PEZI</name>
<evidence type="ECO:0000256" key="3">
    <source>
        <dbReference type="ARBA" id="ARBA00022448"/>
    </source>
</evidence>
<keyword evidence="3" id="KW-0813">Transport</keyword>
<dbReference type="InterPro" id="IPR022784">
    <property type="entry name" value="Ribosome_bgen_Alb1"/>
</dbReference>
<dbReference type="GO" id="GO:0030687">
    <property type="term" value="C:preribosome, large subunit precursor"/>
    <property type="evidence" value="ECO:0007669"/>
    <property type="project" value="TreeGrafter"/>
</dbReference>
<evidence type="ECO:0000256" key="6">
    <source>
        <dbReference type="ARBA" id="ARBA00023242"/>
    </source>
</evidence>
<dbReference type="RefSeq" id="XP_030989879.1">
    <property type="nucleotide sequence ID" value="XM_031135856.1"/>
</dbReference>
<dbReference type="PANTHER" id="PTHR28280:SF1">
    <property type="entry name" value="SHUTTLING PRE-60S FACTOR ECM1"/>
    <property type="match status" value="1"/>
</dbReference>
<dbReference type="GO" id="GO:0000055">
    <property type="term" value="P:ribosomal large subunit export from nucleus"/>
    <property type="evidence" value="ECO:0007669"/>
    <property type="project" value="TreeGrafter"/>
</dbReference>
<feature type="compositionally biased region" description="Basic and acidic residues" evidence="7">
    <location>
        <begin position="143"/>
        <end position="157"/>
    </location>
</feature>
<gene>
    <name evidence="8" type="ORF">E0L32_001743</name>
    <name evidence="9" type="ORF">E0L32_001936</name>
</gene>
<reference evidence="8 10" key="1">
    <citation type="submission" date="2019-06" db="EMBL/GenBank/DDBJ databases">
        <title>Draft genome sequence of the filamentous fungus Phialemoniopsis curvata isolated from diesel fuel.</title>
        <authorList>
            <person name="Varaljay V.A."/>
            <person name="Lyon W.J."/>
            <person name="Crouch A.L."/>
            <person name="Drake C.E."/>
            <person name="Hollomon J.M."/>
            <person name="Nadeau L.J."/>
            <person name="Nunn H.S."/>
            <person name="Stevenson B.S."/>
            <person name="Bojanowski C.L."/>
            <person name="Crookes-Goodson W.J."/>
        </authorList>
    </citation>
    <scope>NUCLEOTIDE SEQUENCE [LARGE SCALE GENOMIC DNA]</scope>
    <source>
        <strain evidence="8 10">D216</strain>
    </source>
</reference>
<feature type="compositionally biased region" description="Basic and acidic residues" evidence="7">
    <location>
        <begin position="74"/>
        <end position="88"/>
    </location>
</feature>
<evidence type="ECO:0000256" key="1">
    <source>
        <dbReference type="ARBA" id="ARBA00004123"/>
    </source>
</evidence>
<feature type="compositionally biased region" description="Acidic residues" evidence="7">
    <location>
        <begin position="158"/>
        <end position="168"/>
    </location>
</feature>